<dbReference type="AlphaFoldDB" id="A0A176S6F4"/>
<comment type="caution">
    <text evidence="2">The sequence shown here is derived from an EMBL/GenBank/DDBJ whole genome shotgun (WGS) entry which is preliminary data.</text>
</comment>
<evidence type="ECO:0000259" key="1">
    <source>
        <dbReference type="Pfam" id="PF01850"/>
    </source>
</evidence>
<gene>
    <name evidence="2" type="ORF">THIOM_000693</name>
</gene>
<dbReference type="SUPFAM" id="SSF88723">
    <property type="entry name" value="PIN domain-like"/>
    <property type="match status" value="1"/>
</dbReference>
<feature type="domain" description="PIN" evidence="1">
    <location>
        <begin position="5"/>
        <end position="115"/>
    </location>
</feature>
<evidence type="ECO:0000313" key="2">
    <source>
        <dbReference type="EMBL" id="OAD23476.1"/>
    </source>
</evidence>
<keyword evidence="3" id="KW-1185">Reference proteome</keyword>
<dbReference type="InterPro" id="IPR029060">
    <property type="entry name" value="PIN-like_dom_sf"/>
</dbReference>
<dbReference type="Gene3D" id="3.40.50.1010">
    <property type="entry name" value="5'-nuclease"/>
    <property type="match status" value="1"/>
</dbReference>
<dbReference type="InterPro" id="IPR002716">
    <property type="entry name" value="PIN_dom"/>
</dbReference>
<evidence type="ECO:0000313" key="3">
    <source>
        <dbReference type="Proteomes" id="UP000076962"/>
    </source>
</evidence>
<dbReference type="Pfam" id="PF01850">
    <property type="entry name" value="PIN"/>
    <property type="match status" value="1"/>
</dbReference>
<sequence>MKLAYLDSAVWITRFEGLPAYKKIINSHLNELSKKGWSFCASEAVLLEVMAKPYRDNNTEVTKAYNEVFEQTLLLKVLPNVFEIALMIAQGENLKAMDAIHVAIAVQHGCKRFVSTVPHFKKLKIMPSTWIDLSI</sequence>
<dbReference type="Proteomes" id="UP000076962">
    <property type="component" value="Unassembled WGS sequence"/>
</dbReference>
<name>A0A176S6F4_9GAMM</name>
<reference evidence="2 3" key="1">
    <citation type="submission" date="2016-05" db="EMBL/GenBank/DDBJ databases">
        <title>Single-cell genome of chain-forming Candidatus Thiomargarita nelsonii and comparison to other large sulfur-oxidizing bacteria.</title>
        <authorList>
            <person name="Winkel M."/>
            <person name="Salman V."/>
            <person name="Woyke T."/>
            <person name="Schulz-Vogt H."/>
            <person name="Richter M."/>
            <person name="Flood B."/>
            <person name="Bailey J."/>
            <person name="Amann R."/>
            <person name="Mussmann M."/>
        </authorList>
    </citation>
    <scope>NUCLEOTIDE SEQUENCE [LARGE SCALE GENOMIC DNA]</scope>
    <source>
        <strain evidence="2 3">THI036</strain>
    </source>
</reference>
<accession>A0A176S6F4</accession>
<organism evidence="2 3">
    <name type="scientific">Candidatus Thiomargarita nelsonii</name>
    <dbReference type="NCBI Taxonomy" id="1003181"/>
    <lineage>
        <taxon>Bacteria</taxon>
        <taxon>Pseudomonadati</taxon>
        <taxon>Pseudomonadota</taxon>
        <taxon>Gammaproteobacteria</taxon>
        <taxon>Thiotrichales</taxon>
        <taxon>Thiotrichaceae</taxon>
        <taxon>Thiomargarita</taxon>
    </lineage>
</organism>
<proteinExistence type="predicted"/>
<protein>
    <submittedName>
        <fullName evidence="2">PilT domain-containing protein</fullName>
    </submittedName>
</protein>
<dbReference type="EMBL" id="LUTY01000348">
    <property type="protein sequence ID" value="OAD23476.1"/>
    <property type="molecule type" value="Genomic_DNA"/>
</dbReference>